<dbReference type="KEGG" id="rml:FF011L_15850"/>
<protein>
    <recommendedName>
        <fullName evidence="14">Cytochrome aa3 subunit 2</fullName>
    </recommendedName>
</protein>
<dbReference type="GO" id="GO:0020037">
    <property type="term" value="F:heme binding"/>
    <property type="evidence" value="ECO:0007669"/>
    <property type="project" value="InterPro"/>
</dbReference>
<evidence type="ECO:0000259" key="18">
    <source>
        <dbReference type="PROSITE" id="PS50857"/>
    </source>
</evidence>
<comment type="function">
    <text evidence="13">Subunits I and II form the functional core of the enzyme complex. Electrons originating in cytochrome c are transferred via heme a and Cu(A) to the binuclear center formed by heme a3 and Cu(B).</text>
</comment>
<evidence type="ECO:0000256" key="9">
    <source>
        <dbReference type="ARBA" id="ARBA00022989"/>
    </source>
</evidence>
<dbReference type="Pfam" id="PF00034">
    <property type="entry name" value="Cytochrom_C"/>
    <property type="match status" value="1"/>
</dbReference>
<keyword evidence="3" id="KW-0813">Transport</keyword>
<evidence type="ECO:0000256" key="10">
    <source>
        <dbReference type="ARBA" id="ARBA00023004"/>
    </source>
</evidence>
<comment type="similarity">
    <text evidence="2">Belongs to the cytochrome c oxidase subunit 2 family.</text>
</comment>
<organism evidence="20 21">
    <name type="scientific">Roseimaritima multifibrata</name>
    <dbReference type="NCBI Taxonomy" id="1930274"/>
    <lineage>
        <taxon>Bacteria</taxon>
        <taxon>Pseudomonadati</taxon>
        <taxon>Planctomycetota</taxon>
        <taxon>Planctomycetia</taxon>
        <taxon>Pirellulales</taxon>
        <taxon>Pirellulaceae</taxon>
        <taxon>Roseimaritima</taxon>
    </lineage>
</organism>
<evidence type="ECO:0000256" key="17">
    <source>
        <dbReference type="SAM" id="Phobius"/>
    </source>
</evidence>
<dbReference type="GO" id="GO:0004129">
    <property type="term" value="F:cytochrome-c oxidase activity"/>
    <property type="evidence" value="ECO:0007669"/>
    <property type="project" value="InterPro"/>
</dbReference>
<keyword evidence="8" id="KW-0249">Electron transport</keyword>
<evidence type="ECO:0000256" key="5">
    <source>
        <dbReference type="ARBA" id="ARBA00022660"/>
    </source>
</evidence>
<name>A0A517MDD3_9BACT</name>
<evidence type="ECO:0000313" key="20">
    <source>
        <dbReference type="EMBL" id="QDS92836.1"/>
    </source>
</evidence>
<evidence type="ECO:0000256" key="11">
    <source>
        <dbReference type="ARBA" id="ARBA00023008"/>
    </source>
</evidence>
<evidence type="ECO:0000256" key="16">
    <source>
        <dbReference type="SAM" id="MobiDB-lite"/>
    </source>
</evidence>
<dbReference type="InterPro" id="IPR008972">
    <property type="entry name" value="Cupredoxin"/>
</dbReference>
<dbReference type="SUPFAM" id="SSF49503">
    <property type="entry name" value="Cupredoxins"/>
    <property type="match status" value="1"/>
</dbReference>
<keyword evidence="12 17" id="KW-0472">Membrane</keyword>
<evidence type="ECO:0000256" key="8">
    <source>
        <dbReference type="ARBA" id="ARBA00022982"/>
    </source>
</evidence>
<evidence type="ECO:0000256" key="1">
    <source>
        <dbReference type="ARBA" id="ARBA00004141"/>
    </source>
</evidence>
<dbReference type="InterPro" id="IPR036909">
    <property type="entry name" value="Cyt_c-like_dom_sf"/>
</dbReference>
<gene>
    <name evidence="20" type="primary">ctaC_2</name>
    <name evidence="20" type="ORF">FF011L_15850</name>
</gene>
<dbReference type="InterPro" id="IPR034236">
    <property type="entry name" value="CuRO_CcO_Caa3_II"/>
</dbReference>
<dbReference type="EMBL" id="CP036262">
    <property type="protein sequence ID" value="QDS92836.1"/>
    <property type="molecule type" value="Genomic_DNA"/>
</dbReference>
<dbReference type="GO" id="GO:0016491">
    <property type="term" value="F:oxidoreductase activity"/>
    <property type="evidence" value="ECO:0007669"/>
    <property type="project" value="UniProtKB-KW"/>
</dbReference>
<keyword evidence="11" id="KW-0186">Copper</keyword>
<evidence type="ECO:0000256" key="6">
    <source>
        <dbReference type="ARBA" id="ARBA00022692"/>
    </source>
</evidence>
<keyword evidence="4 15" id="KW-0349">Heme</keyword>
<feature type="region of interest" description="Disordered" evidence="16">
    <location>
        <begin position="213"/>
        <end position="235"/>
    </location>
</feature>
<dbReference type="InterPro" id="IPR014222">
    <property type="entry name" value="Cyt_c_oxidase_su2"/>
</dbReference>
<feature type="transmembrane region" description="Helical" evidence="17">
    <location>
        <begin position="23"/>
        <end position="47"/>
    </location>
</feature>
<evidence type="ECO:0000256" key="12">
    <source>
        <dbReference type="ARBA" id="ARBA00023136"/>
    </source>
</evidence>
<dbReference type="Gene3D" id="2.60.40.420">
    <property type="entry name" value="Cupredoxins - blue copper proteins"/>
    <property type="match status" value="1"/>
</dbReference>
<evidence type="ECO:0000256" key="3">
    <source>
        <dbReference type="ARBA" id="ARBA00022448"/>
    </source>
</evidence>
<dbReference type="PROSITE" id="PS00078">
    <property type="entry name" value="COX2"/>
    <property type="match status" value="1"/>
</dbReference>
<feature type="domain" description="Cytochrome oxidase subunit II copper A binding" evidence="18">
    <location>
        <begin position="93"/>
        <end position="208"/>
    </location>
</feature>
<dbReference type="OrthoDB" id="9773456at2"/>
<evidence type="ECO:0000313" key="21">
    <source>
        <dbReference type="Proteomes" id="UP000320672"/>
    </source>
</evidence>
<evidence type="ECO:0000256" key="4">
    <source>
        <dbReference type="ARBA" id="ARBA00022617"/>
    </source>
</evidence>
<evidence type="ECO:0000256" key="7">
    <source>
        <dbReference type="ARBA" id="ARBA00022723"/>
    </source>
</evidence>
<keyword evidence="7 15" id="KW-0479">Metal-binding</keyword>
<dbReference type="PROSITE" id="PS51007">
    <property type="entry name" value="CYTC"/>
    <property type="match status" value="1"/>
</dbReference>
<dbReference type="SUPFAM" id="SSF46626">
    <property type="entry name" value="Cytochrome c"/>
    <property type="match status" value="1"/>
</dbReference>
<keyword evidence="6 17" id="KW-0812">Transmembrane</keyword>
<reference evidence="20 21" key="1">
    <citation type="submission" date="2019-02" db="EMBL/GenBank/DDBJ databases">
        <title>Deep-cultivation of Planctomycetes and their phenomic and genomic characterization uncovers novel biology.</title>
        <authorList>
            <person name="Wiegand S."/>
            <person name="Jogler M."/>
            <person name="Boedeker C."/>
            <person name="Pinto D."/>
            <person name="Vollmers J."/>
            <person name="Rivas-Marin E."/>
            <person name="Kohn T."/>
            <person name="Peeters S.H."/>
            <person name="Heuer A."/>
            <person name="Rast P."/>
            <person name="Oberbeckmann S."/>
            <person name="Bunk B."/>
            <person name="Jeske O."/>
            <person name="Meyerdierks A."/>
            <person name="Storesund J.E."/>
            <person name="Kallscheuer N."/>
            <person name="Luecker S."/>
            <person name="Lage O.M."/>
            <person name="Pohl T."/>
            <person name="Merkel B.J."/>
            <person name="Hornburger P."/>
            <person name="Mueller R.-W."/>
            <person name="Bruemmer F."/>
            <person name="Labrenz M."/>
            <person name="Spormann A.M."/>
            <person name="Op den Camp H."/>
            <person name="Overmann J."/>
            <person name="Amann R."/>
            <person name="Jetten M.S.M."/>
            <person name="Mascher T."/>
            <person name="Medema M.H."/>
            <person name="Devos D.P."/>
            <person name="Kaster A.-K."/>
            <person name="Ovreas L."/>
            <person name="Rohde M."/>
            <person name="Galperin M.Y."/>
            <person name="Jogler C."/>
        </authorList>
    </citation>
    <scope>NUCLEOTIDE SEQUENCE [LARGE SCALE GENOMIC DNA]</scope>
    <source>
        <strain evidence="20 21">FF011L</strain>
    </source>
</reference>
<dbReference type="PANTHER" id="PTHR22888">
    <property type="entry name" value="CYTOCHROME C OXIDASE, SUBUNIT II"/>
    <property type="match status" value="1"/>
</dbReference>
<evidence type="ECO:0000256" key="13">
    <source>
        <dbReference type="ARBA" id="ARBA00024688"/>
    </source>
</evidence>
<accession>A0A517MDD3</accession>
<feature type="domain" description="Cytochrome c" evidence="19">
    <location>
        <begin position="235"/>
        <end position="327"/>
    </location>
</feature>
<comment type="subcellular location">
    <subcellularLocation>
        <location evidence="1">Membrane</location>
        <topology evidence="1">Multi-pass membrane protein</topology>
    </subcellularLocation>
</comment>
<evidence type="ECO:0000256" key="15">
    <source>
        <dbReference type="PROSITE-ProRule" id="PRU00433"/>
    </source>
</evidence>
<proteinExistence type="inferred from homology"/>
<dbReference type="PROSITE" id="PS50857">
    <property type="entry name" value="COX2_CUA"/>
    <property type="match status" value="1"/>
</dbReference>
<dbReference type="InterPro" id="IPR009056">
    <property type="entry name" value="Cyt_c-like_dom"/>
</dbReference>
<dbReference type="NCBIfam" id="TIGR02866">
    <property type="entry name" value="CoxB"/>
    <property type="match status" value="1"/>
</dbReference>
<dbReference type="InterPro" id="IPR045187">
    <property type="entry name" value="CcO_II"/>
</dbReference>
<dbReference type="PANTHER" id="PTHR22888:SF9">
    <property type="entry name" value="CYTOCHROME C OXIDASE SUBUNIT 2"/>
    <property type="match status" value="1"/>
</dbReference>
<dbReference type="Pfam" id="PF00116">
    <property type="entry name" value="COX2"/>
    <property type="match status" value="1"/>
</dbReference>
<dbReference type="RefSeq" id="WP_145351026.1">
    <property type="nucleotide sequence ID" value="NZ_CP036262.1"/>
</dbReference>
<dbReference type="InterPro" id="IPR002429">
    <property type="entry name" value="CcO_II-like_C"/>
</dbReference>
<dbReference type="InterPro" id="IPR001505">
    <property type="entry name" value="Copper_CuA"/>
</dbReference>
<evidence type="ECO:0000256" key="2">
    <source>
        <dbReference type="ARBA" id="ARBA00007866"/>
    </source>
</evidence>
<feature type="transmembrane region" description="Helical" evidence="17">
    <location>
        <begin position="59"/>
        <end position="82"/>
    </location>
</feature>
<keyword evidence="21" id="KW-1185">Reference proteome</keyword>
<dbReference type="Proteomes" id="UP000320672">
    <property type="component" value="Chromosome"/>
</dbReference>
<dbReference type="GO" id="GO:0042773">
    <property type="term" value="P:ATP synthesis coupled electron transport"/>
    <property type="evidence" value="ECO:0007669"/>
    <property type="project" value="TreeGrafter"/>
</dbReference>
<keyword evidence="5" id="KW-0679">Respiratory chain</keyword>
<dbReference type="GO" id="GO:0005507">
    <property type="term" value="F:copper ion binding"/>
    <property type="evidence" value="ECO:0007669"/>
    <property type="project" value="InterPro"/>
</dbReference>
<dbReference type="AlphaFoldDB" id="A0A517MDD3"/>
<dbReference type="CDD" id="cd04213">
    <property type="entry name" value="CuRO_CcO_Caa3_II"/>
    <property type="match status" value="1"/>
</dbReference>
<sequence length="327" mass="35505">MNGSASQSALDTAGKGAEKISELFYWMAGGASVIWIVVIGLVIYAIYSRREHPLRMTRWLVIGGGAVVPVIVLTLLLSYGLALLPDLQRPAPAGSPVIEVVGVRWWWRVIYRDAAGDRIETANEIYLPVDQPVEFQLTSEDVIHSFWIPTLGGKVDMMPGRTTRLKLHPTQEGVFSGVCAEYCGTAHSQMRFRVVVTDQASFEEWLVKQGNDLAVPRDRSGGSGPERLLPDATSAPTAQGEQVFLSRGCSACHAIRGTSADGSVGPDLTHFGSRLSIAAGVLDNTPENLALWLEDTHGVKPGVEMPEFEALCDTEIDFLVQFLGSLQ</sequence>
<keyword evidence="20" id="KW-0560">Oxidoreductase</keyword>
<keyword evidence="10 15" id="KW-0408">Iron</keyword>
<dbReference type="GO" id="GO:0016020">
    <property type="term" value="C:membrane"/>
    <property type="evidence" value="ECO:0007669"/>
    <property type="project" value="UniProtKB-SubCell"/>
</dbReference>
<evidence type="ECO:0000256" key="14">
    <source>
        <dbReference type="ARBA" id="ARBA00031399"/>
    </source>
</evidence>
<keyword evidence="9 17" id="KW-1133">Transmembrane helix</keyword>
<evidence type="ECO:0000259" key="19">
    <source>
        <dbReference type="PROSITE" id="PS51007"/>
    </source>
</evidence>